<proteinExistence type="predicted"/>
<evidence type="ECO:0000313" key="1">
    <source>
        <dbReference type="EMBL" id="CAB4180527.1"/>
    </source>
</evidence>
<accession>A0A6J5QDS8</accession>
<organism evidence="1">
    <name type="scientific">uncultured Caudovirales phage</name>
    <dbReference type="NCBI Taxonomy" id="2100421"/>
    <lineage>
        <taxon>Viruses</taxon>
        <taxon>Duplodnaviria</taxon>
        <taxon>Heunggongvirae</taxon>
        <taxon>Uroviricota</taxon>
        <taxon>Caudoviricetes</taxon>
        <taxon>Peduoviridae</taxon>
        <taxon>Maltschvirus</taxon>
        <taxon>Maltschvirus maltsch</taxon>
    </lineage>
</organism>
<protein>
    <submittedName>
        <fullName evidence="1">Uncharacterized protein</fullName>
    </submittedName>
</protein>
<sequence>MADWNKPTTTSNYSTEFIPELSNRLLDVAKGNDPAIVTVSNVPTNMIRWTSASSKWEKYNGSAWADLAATYAIAISGNAGTASAWATGRTIDLTGDVTGTSGAWTGSANISFATTLATVTAAKGGTGQSGGYAVGDILYASGAAALSKLAGVATGNALISGGVTTAPAWGKIALTTHVSGQLPVANGGTAGNDAATARTNLSATGRASPSAGLDSSVIAYDNRALTNPLTGLAYFAGMRVRHGAMNEDSASPFADVIDLSTFNSSSNGGFNALYLNKASQQIKHKWAAAGGTSWTVREVAYLDSPTFTGTPAAPTATVDTNTTQLATTAYVVGQGYLKSGSSGTAGGTLWNPTQGSQTLTWSAGGTSAWDANLGQIASIVASGGNTTMGAPTNLKVGHYVLKFTQGSPARTITWNTIYQWDAGLEPVLSTGNGEVDILSFFYDGSKMHGGLFVRGSAP</sequence>
<reference evidence="1" key="1">
    <citation type="submission" date="2020-05" db="EMBL/GenBank/DDBJ databases">
        <authorList>
            <person name="Chiriac C."/>
            <person name="Salcher M."/>
            <person name="Ghai R."/>
            <person name="Kavagutti S V."/>
        </authorList>
    </citation>
    <scope>NUCLEOTIDE SEQUENCE</scope>
</reference>
<gene>
    <name evidence="1" type="ORF">UFOVP1040_70</name>
</gene>
<dbReference type="EMBL" id="LR796994">
    <property type="protein sequence ID" value="CAB4180527.1"/>
    <property type="molecule type" value="Genomic_DNA"/>
</dbReference>
<name>A0A6J5QDS8_9CAUD</name>